<dbReference type="AlphaFoldDB" id="A0A4C1ZXZ4"/>
<protein>
    <submittedName>
        <fullName evidence="2">Uncharacterized protein</fullName>
    </submittedName>
</protein>
<evidence type="ECO:0000256" key="1">
    <source>
        <dbReference type="SAM" id="MobiDB-lite"/>
    </source>
</evidence>
<feature type="region of interest" description="Disordered" evidence="1">
    <location>
        <begin position="71"/>
        <end position="121"/>
    </location>
</feature>
<name>A0A4C1ZXZ4_EUMVA</name>
<sequence>MLVTVILVRPGTGGRSHPVLQVWIRCWCSSRPESHEPTAMHQKQPRIADRGHKKFESRGRIRVFLEESGRATRSLQGKEPAGQIHLKRQEEAKSVKRPQNRANKTKRRGLRTSSNSCKDTAEGCARREATINDNDSQTNLRGKMNTIHMAAYSVTRSLVNFMKNRRSVRKTLSIIIPLYDPIVVTARC</sequence>
<reference evidence="2 3" key="1">
    <citation type="journal article" date="2019" name="Commun. Biol.">
        <title>The bagworm genome reveals a unique fibroin gene that provides high tensile strength.</title>
        <authorList>
            <person name="Kono N."/>
            <person name="Nakamura H."/>
            <person name="Ohtoshi R."/>
            <person name="Tomita M."/>
            <person name="Numata K."/>
            <person name="Arakawa K."/>
        </authorList>
    </citation>
    <scope>NUCLEOTIDE SEQUENCE [LARGE SCALE GENOMIC DNA]</scope>
</reference>
<gene>
    <name evidence="2" type="ORF">EVAR_98936_1</name>
</gene>
<comment type="caution">
    <text evidence="2">The sequence shown here is derived from an EMBL/GenBank/DDBJ whole genome shotgun (WGS) entry which is preliminary data.</text>
</comment>
<evidence type="ECO:0000313" key="3">
    <source>
        <dbReference type="Proteomes" id="UP000299102"/>
    </source>
</evidence>
<organism evidence="2 3">
    <name type="scientific">Eumeta variegata</name>
    <name type="common">Bagworm moth</name>
    <name type="synonym">Eumeta japonica</name>
    <dbReference type="NCBI Taxonomy" id="151549"/>
    <lineage>
        <taxon>Eukaryota</taxon>
        <taxon>Metazoa</taxon>
        <taxon>Ecdysozoa</taxon>
        <taxon>Arthropoda</taxon>
        <taxon>Hexapoda</taxon>
        <taxon>Insecta</taxon>
        <taxon>Pterygota</taxon>
        <taxon>Neoptera</taxon>
        <taxon>Endopterygota</taxon>
        <taxon>Lepidoptera</taxon>
        <taxon>Glossata</taxon>
        <taxon>Ditrysia</taxon>
        <taxon>Tineoidea</taxon>
        <taxon>Psychidae</taxon>
        <taxon>Oiketicinae</taxon>
        <taxon>Eumeta</taxon>
    </lineage>
</organism>
<dbReference type="EMBL" id="BGZK01002406">
    <property type="protein sequence ID" value="GBP93691.1"/>
    <property type="molecule type" value="Genomic_DNA"/>
</dbReference>
<feature type="compositionally biased region" description="Basic residues" evidence="1">
    <location>
        <begin position="95"/>
        <end position="110"/>
    </location>
</feature>
<proteinExistence type="predicted"/>
<dbReference type="Proteomes" id="UP000299102">
    <property type="component" value="Unassembled WGS sequence"/>
</dbReference>
<evidence type="ECO:0000313" key="2">
    <source>
        <dbReference type="EMBL" id="GBP93691.1"/>
    </source>
</evidence>
<accession>A0A4C1ZXZ4</accession>
<keyword evidence="3" id="KW-1185">Reference proteome</keyword>